<dbReference type="AlphaFoldDB" id="B8LC96"/>
<dbReference type="KEGG" id="tps:THAPSDRAFT_8905"/>
<proteinExistence type="predicted"/>
<gene>
    <name evidence="2" type="ORF">THAPSDRAFT_8905</name>
</gene>
<protein>
    <submittedName>
        <fullName evidence="2">Uncharacterized protein</fullName>
    </submittedName>
</protein>
<evidence type="ECO:0000313" key="2">
    <source>
        <dbReference type="EMBL" id="EED87056.1"/>
    </source>
</evidence>
<reference evidence="2 3" key="1">
    <citation type="journal article" date="2004" name="Science">
        <title>The genome of the diatom Thalassiosira pseudonana: ecology, evolution, and metabolism.</title>
        <authorList>
            <person name="Armbrust E.V."/>
            <person name="Berges J.A."/>
            <person name="Bowler C."/>
            <person name="Green B.R."/>
            <person name="Martinez D."/>
            <person name="Putnam N.H."/>
            <person name="Zhou S."/>
            <person name="Allen A.E."/>
            <person name="Apt K.E."/>
            <person name="Bechner M."/>
            <person name="Brzezinski M.A."/>
            <person name="Chaal B.K."/>
            <person name="Chiovitti A."/>
            <person name="Davis A.K."/>
            <person name="Demarest M.S."/>
            <person name="Detter J.C."/>
            <person name="Glavina T."/>
            <person name="Goodstein D."/>
            <person name="Hadi M.Z."/>
            <person name="Hellsten U."/>
            <person name="Hildebrand M."/>
            <person name="Jenkins B.D."/>
            <person name="Jurka J."/>
            <person name="Kapitonov V.V."/>
            <person name="Kroger N."/>
            <person name="Lau W.W."/>
            <person name="Lane T.W."/>
            <person name="Larimer F.W."/>
            <person name="Lippmeier J.C."/>
            <person name="Lucas S."/>
            <person name="Medina M."/>
            <person name="Montsant A."/>
            <person name="Obornik M."/>
            <person name="Parker M.S."/>
            <person name="Palenik B."/>
            <person name="Pazour G.J."/>
            <person name="Richardson P.M."/>
            <person name="Rynearson T.A."/>
            <person name="Saito M.A."/>
            <person name="Schwartz D.C."/>
            <person name="Thamatrakoln K."/>
            <person name="Valentin K."/>
            <person name="Vardi A."/>
            <person name="Wilkerson F.P."/>
            <person name="Rokhsar D.S."/>
        </authorList>
    </citation>
    <scope>NUCLEOTIDE SEQUENCE [LARGE SCALE GENOMIC DNA]</scope>
    <source>
        <strain evidence="2 3">CCMP1335</strain>
    </source>
</reference>
<dbReference type="eggNOG" id="ENOG502TA5D">
    <property type="taxonomic scope" value="Eukaryota"/>
</dbReference>
<feature type="compositionally biased region" description="Polar residues" evidence="1">
    <location>
        <begin position="53"/>
        <end position="73"/>
    </location>
</feature>
<keyword evidence="3" id="KW-1185">Reference proteome</keyword>
<evidence type="ECO:0000256" key="1">
    <source>
        <dbReference type="SAM" id="MobiDB-lite"/>
    </source>
</evidence>
<accession>B8LC96</accession>
<organism evidence="2 3">
    <name type="scientific">Thalassiosira pseudonana</name>
    <name type="common">Marine diatom</name>
    <name type="synonym">Cyclotella nana</name>
    <dbReference type="NCBI Taxonomy" id="35128"/>
    <lineage>
        <taxon>Eukaryota</taxon>
        <taxon>Sar</taxon>
        <taxon>Stramenopiles</taxon>
        <taxon>Ochrophyta</taxon>
        <taxon>Bacillariophyta</taxon>
        <taxon>Coscinodiscophyceae</taxon>
        <taxon>Thalassiosirophycidae</taxon>
        <taxon>Thalassiosirales</taxon>
        <taxon>Thalassiosiraceae</taxon>
        <taxon>Thalassiosira</taxon>
    </lineage>
</organism>
<dbReference type="RefSeq" id="XP_002296661.1">
    <property type="nucleotide sequence ID" value="XM_002296625.1"/>
</dbReference>
<feature type="region of interest" description="Disordered" evidence="1">
    <location>
        <begin position="1"/>
        <end position="73"/>
    </location>
</feature>
<reference evidence="2 3" key="2">
    <citation type="journal article" date="2008" name="Nature">
        <title>The Phaeodactylum genome reveals the evolutionary history of diatom genomes.</title>
        <authorList>
            <person name="Bowler C."/>
            <person name="Allen A.E."/>
            <person name="Badger J.H."/>
            <person name="Grimwood J."/>
            <person name="Jabbari K."/>
            <person name="Kuo A."/>
            <person name="Maheswari U."/>
            <person name="Martens C."/>
            <person name="Maumus F."/>
            <person name="Otillar R.P."/>
            <person name="Rayko E."/>
            <person name="Salamov A."/>
            <person name="Vandepoele K."/>
            <person name="Beszteri B."/>
            <person name="Gruber A."/>
            <person name="Heijde M."/>
            <person name="Katinka M."/>
            <person name="Mock T."/>
            <person name="Valentin K."/>
            <person name="Verret F."/>
            <person name="Berges J.A."/>
            <person name="Brownlee C."/>
            <person name="Cadoret J.P."/>
            <person name="Chiovitti A."/>
            <person name="Choi C.J."/>
            <person name="Coesel S."/>
            <person name="De Martino A."/>
            <person name="Detter J.C."/>
            <person name="Durkin C."/>
            <person name="Falciatore A."/>
            <person name="Fournet J."/>
            <person name="Haruta M."/>
            <person name="Huysman M.J."/>
            <person name="Jenkins B.D."/>
            <person name="Jiroutova K."/>
            <person name="Jorgensen R.E."/>
            <person name="Joubert Y."/>
            <person name="Kaplan A."/>
            <person name="Kroger N."/>
            <person name="Kroth P.G."/>
            <person name="La Roche J."/>
            <person name="Lindquist E."/>
            <person name="Lommer M."/>
            <person name="Martin-Jezequel V."/>
            <person name="Lopez P.J."/>
            <person name="Lucas S."/>
            <person name="Mangogna M."/>
            <person name="McGinnis K."/>
            <person name="Medlin L.K."/>
            <person name="Montsant A."/>
            <person name="Oudot-Le Secq M.P."/>
            <person name="Napoli C."/>
            <person name="Obornik M."/>
            <person name="Parker M.S."/>
            <person name="Petit J.L."/>
            <person name="Porcel B.M."/>
            <person name="Poulsen N."/>
            <person name="Robison M."/>
            <person name="Rychlewski L."/>
            <person name="Rynearson T.A."/>
            <person name="Schmutz J."/>
            <person name="Shapiro H."/>
            <person name="Siaut M."/>
            <person name="Stanley M."/>
            <person name="Sussman M.R."/>
            <person name="Taylor A.R."/>
            <person name="Vardi A."/>
            <person name="von Dassow P."/>
            <person name="Vyverman W."/>
            <person name="Willis A."/>
            <person name="Wyrwicz L.S."/>
            <person name="Rokhsar D.S."/>
            <person name="Weissenbach J."/>
            <person name="Armbrust E.V."/>
            <person name="Green B.R."/>
            <person name="Van de Peer Y."/>
            <person name="Grigoriev I.V."/>
        </authorList>
    </citation>
    <scope>NUCLEOTIDE SEQUENCE [LARGE SCALE GENOMIC DNA]</scope>
    <source>
        <strain evidence="2 3">CCMP1335</strain>
    </source>
</reference>
<dbReference type="Pfam" id="PF06677">
    <property type="entry name" value="Auto_anti-p27"/>
    <property type="match status" value="1"/>
</dbReference>
<dbReference type="HOGENOM" id="CLU_716672_0_0_1"/>
<dbReference type="Proteomes" id="UP000001449">
    <property type="component" value="Chromosome 11"/>
</dbReference>
<evidence type="ECO:0000313" key="3">
    <source>
        <dbReference type="Proteomes" id="UP000001449"/>
    </source>
</evidence>
<sequence length="386" mass="42606">MMNCGVRLETLHSQEDDENSSIVDIGTKSEGGNGNEKKSSSSKHRRSSHVDKSNGNPFKQCLSPSNDTISINSETNNSILNETSSNNCKPKQLDPTSLKKLQRNKDILRQLGIIHLDGKVTRVKCEEEETEEGIMREAGLSYFNVNDLATVKTVSSNKEKCKYQAVSMKEARILKEAGVTWMDSTIPSCETNTTATNSYTAEECATTNSSTLFHNSSSNNNYTYAEKELMRRLEHGWATTGAECDECGMPVIFRKRVGGLEECVICGVLEENEVDDGAEHGVDVKGEEEITGHLDRIQEEVEQMTLQEGGGTNTNMRTITPSWDNHNEQGDINPIDEAMLKEELGRRLFSGWTMLNLSCPSCNLPLIVEKGTKMNGSDGGVCLRCG</sequence>
<name>B8LC96_THAPS</name>
<dbReference type="InterPro" id="IPR009563">
    <property type="entry name" value="SSSCA1"/>
</dbReference>
<dbReference type="GeneID" id="7445446"/>
<dbReference type="PaxDb" id="35128-Thaps8905"/>
<dbReference type="OMA" id="WMDSTIP"/>
<dbReference type="InParanoid" id="B8LC96"/>
<dbReference type="EMBL" id="DS999416">
    <property type="protein sequence ID" value="EED87056.1"/>
    <property type="molecule type" value="Genomic_DNA"/>
</dbReference>